<evidence type="ECO:0000313" key="2">
    <source>
        <dbReference type="EMBL" id="DAB38327.1"/>
    </source>
</evidence>
<keyword evidence="1" id="KW-1133">Transmembrane helix</keyword>
<dbReference type="PIRSF" id="PIRSF029543">
    <property type="entry name" value="UCP029543"/>
    <property type="match status" value="1"/>
</dbReference>
<accession>A0A2D3WHV8</accession>
<sequence length="128" mass="13503">MQISKLIVSSVLSVTLFAQVSWGQIASTELVLGSPSAVSSEAKVSQFVAREDVAKAFEEMGVDPKTVELKLASLSDDEINSIASNIDTLPAGGDGGSIIGAIVFIFIVLLITDILGLTKVFNFTRSVR</sequence>
<dbReference type="Pfam" id="PF20332">
    <property type="entry name" value="DUF6627"/>
    <property type="match status" value="1"/>
</dbReference>
<protein>
    <recommendedName>
        <fullName evidence="4">PA2779 family protein</fullName>
    </recommendedName>
</protein>
<dbReference type="InterPro" id="IPR046735">
    <property type="entry name" value="PA2779-like"/>
</dbReference>
<keyword evidence="1" id="KW-0812">Transmembrane</keyword>
<evidence type="ECO:0000313" key="3">
    <source>
        <dbReference type="Proteomes" id="UP000228859"/>
    </source>
</evidence>
<organism evidence="2 3">
    <name type="scientific">Sulfuricurvum kujiense</name>
    <dbReference type="NCBI Taxonomy" id="148813"/>
    <lineage>
        <taxon>Bacteria</taxon>
        <taxon>Pseudomonadati</taxon>
        <taxon>Campylobacterota</taxon>
        <taxon>Epsilonproteobacteria</taxon>
        <taxon>Campylobacterales</taxon>
        <taxon>Sulfurimonadaceae</taxon>
        <taxon>Sulfuricurvum</taxon>
    </lineage>
</organism>
<comment type="caution">
    <text evidence="2">The sequence shown here is derived from an EMBL/GenBank/DDBJ whole genome shotgun (WGS) entry which is preliminary data.</text>
</comment>
<name>A0A2D3WHV8_9BACT</name>
<feature type="transmembrane region" description="Helical" evidence="1">
    <location>
        <begin position="98"/>
        <end position="118"/>
    </location>
</feature>
<reference evidence="2 3" key="1">
    <citation type="journal article" date="2017" name="Front. Microbiol.">
        <title>Comparative Genomic Analysis of the Class Epsilonproteobacteria and Proposed Reclassification to Epsilonbacteraeota (phyl. nov.).</title>
        <authorList>
            <person name="Waite D.W."/>
            <person name="Vanwonterghem I."/>
            <person name="Rinke C."/>
            <person name="Parks D.H."/>
            <person name="Zhang Y."/>
            <person name="Takai K."/>
            <person name="Sievert S.M."/>
            <person name="Simon J."/>
            <person name="Campbell B.J."/>
            <person name="Hanson T.E."/>
            <person name="Woyke T."/>
            <person name="Klotz M.G."/>
            <person name="Hugenholtz P."/>
        </authorList>
    </citation>
    <scope>NUCLEOTIDE SEQUENCE [LARGE SCALE GENOMIC DNA]</scope>
    <source>
        <strain evidence="2">UBA12443</strain>
    </source>
</reference>
<evidence type="ECO:0008006" key="4">
    <source>
        <dbReference type="Google" id="ProtNLM"/>
    </source>
</evidence>
<keyword evidence="1" id="KW-0472">Membrane</keyword>
<dbReference type="EMBL" id="DLUI01000092">
    <property type="protein sequence ID" value="DAB38327.1"/>
    <property type="molecule type" value="Genomic_DNA"/>
</dbReference>
<proteinExistence type="predicted"/>
<dbReference type="NCBIfam" id="NF033919">
    <property type="entry name" value="PA2779_fam"/>
    <property type="match status" value="1"/>
</dbReference>
<dbReference type="RefSeq" id="WP_299803291.1">
    <property type="nucleotide sequence ID" value="NZ_DLUI01000092.1"/>
</dbReference>
<gene>
    <name evidence="2" type="ORF">CFH83_06455</name>
</gene>
<dbReference type="InterPro" id="IPR016924">
    <property type="entry name" value="UCP029543"/>
</dbReference>
<dbReference type="Proteomes" id="UP000228859">
    <property type="component" value="Unassembled WGS sequence"/>
</dbReference>
<evidence type="ECO:0000256" key="1">
    <source>
        <dbReference type="SAM" id="Phobius"/>
    </source>
</evidence>
<dbReference type="AlphaFoldDB" id="A0A2D3WHV8"/>